<accession>A0A1E3VZB1</accession>
<dbReference type="RefSeq" id="WP_069437612.1">
    <property type="nucleotide sequence ID" value="NZ_LPWG01000012.1"/>
</dbReference>
<comment type="caution">
    <text evidence="3">The sequence shown here is derived from an EMBL/GenBank/DDBJ whole genome shotgun (WGS) entry which is preliminary data.</text>
</comment>
<protein>
    <submittedName>
        <fullName evidence="3">Tetrahydromethanopterin synthesis protein</fullName>
    </submittedName>
</protein>
<feature type="domain" description="DUF447" evidence="2">
    <location>
        <begin position="126"/>
        <end position="178"/>
    </location>
</feature>
<reference evidence="3 4" key="1">
    <citation type="journal article" date="2016" name="Environ. Microbiol.">
        <title>New Methyloceanibacter diversity from North Sea sediments includes methanotroph containing solely the soluble methane monooxygenase.</title>
        <authorList>
            <person name="Vekeman B."/>
            <person name="Kerckhof F.M."/>
            <person name="Cremers G."/>
            <person name="de Vos P."/>
            <person name="Vandamme P."/>
            <person name="Boon N."/>
            <person name="Op den Camp H.J."/>
            <person name="Heylen K."/>
        </authorList>
    </citation>
    <scope>NUCLEOTIDE SEQUENCE [LARGE SCALE GENOMIC DNA]</scope>
    <source>
        <strain evidence="3 4">R-67174</strain>
    </source>
</reference>
<gene>
    <name evidence="3" type="ORF">AUC68_06845</name>
</gene>
<dbReference type="Pfam" id="PF20766">
    <property type="entry name" value="DUF447_C"/>
    <property type="match status" value="1"/>
</dbReference>
<dbReference type="OrthoDB" id="2112021at2"/>
<dbReference type="AlphaFoldDB" id="A0A1E3VZB1"/>
<dbReference type="InterPro" id="IPR007386">
    <property type="entry name" value="DUF447_N"/>
</dbReference>
<evidence type="ECO:0000313" key="4">
    <source>
        <dbReference type="Proteomes" id="UP000094501"/>
    </source>
</evidence>
<name>A0A1E3VZB1_9HYPH</name>
<evidence type="ECO:0000313" key="3">
    <source>
        <dbReference type="EMBL" id="ODR98888.1"/>
    </source>
</evidence>
<dbReference type="EMBL" id="LPWG01000012">
    <property type="protein sequence ID" value="ODR98888.1"/>
    <property type="molecule type" value="Genomic_DNA"/>
</dbReference>
<evidence type="ECO:0000259" key="2">
    <source>
        <dbReference type="Pfam" id="PF20766"/>
    </source>
</evidence>
<dbReference type="InterPro" id="IPR049288">
    <property type="entry name" value="DUF447_C"/>
</dbReference>
<organism evidence="3 4">
    <name type="scientific">Methyloceanibacter methanicus</name>
    <dbReference type="NCBI Taxonomy" id="1774968"/>
    <lineage>
        <taxon>Bacteria</taxon>
        <taxon>Pseudomonadati</taxon>
        <taxon>Pseudomonadota</taxon>
        <taxon>Alphaproteobacteria</taxon>
        <taxon>Hyphomicrobiales</taxon>
        <taxon>Hyphomicrobiaceae</taxon>
        <taxon>Methyloceanibacter</taxon>
    </lineage>
</organism>
<dbReference type="Pfam" id="PF04289">
    <property type="entry name" value="DUF447_N"/>
    <property type="match status" value="1"/>
</dbReference>
<evidence type="ECO:0000259" key="1">
    <source>
        <dbReference type="Pfam" id="PF04289"/>
    </source>
</evidence>
<dbReference type="Gene3D" id="2.30.110.10">
    <property type="entry name" value="Electron Transport, Fmn-binding Protein, Chain A"/>
    <property type="match status" value="1"/>
</dbReference>
<dbReference type="InterPro" id="IPR012349">
    <property type="entry name" value="Split_barrel_FMN-bd"/>
</dbReference>
<dbReference type="SUPFAM" id="SSF50475">
    <property type="entry name" value="FMN-binding split barrel"/>
    <property type="match status" value="1"/>
</dbReference>
<dbReference type="Gene3D" id="1.20.58.290">
    <property type="entry name" value="Hypothetical membrane protein ta0354_69_121"/>
    <property type="match status" value="1"/>
</dbReference>
<keyword evidence="4" id="KW-1185">Reference proteome</keyword>
<feature type="domain" description="DUF447" evidence="1">
    <location>
        <begin position="6"/>
        <end position="119"/>
    </location>
</feature>
<proteinExistence type="predicted"/>
<sequence>MPMIRECIVTTQNDEGRVHIAPLGLIEDGEGWVIAPFRPSTTLDNLRATPFAVASFTDDVLVFAGCLTGNKDWPTRPAEHIPGAVLDGALAHFELAVEHVEEDELRPRFHCRIVHEGNHAPFKGFNRAQAAVIETAILASRLKMLSREKVETELAYHQIAVEKTAGPREREAWRILVEKIEDYYKHAPAGA</sequence>
<dbReference type="Proteomes" id="UP000094501">
    <property type="component" value="Unassembled WGS sequence"/>
</dbReference>
<dbReference type="STRING" id="1774968.AUC68_06845"/>